<evidence type="ECO:0000256" key="1">
    <source>
        <dbReference type="ARBA" id="ARBA00022630"/>
    </source>
</evidence>
<feature type="domain" description="Luciferase-like" evidence="5">
    <location>
        <begin position="49"/>
        <end position="223"/>
    </location>
</feature>
<evidence type="ECO:0000313" key="6">
    <source>
        <dbReference type="EMBL" id="NIH80210.1"/>
    </source>
</evidence>
<keyword evidence="2" id="KW-0288">FMN</keyword>
<dbReference type="InterPro" id="IPR011251">
    <property type="entry name" value="Luciferase-like_dom"/>
</dbReference>
<keyword evidence="1" id="KW-0285">Flavoprotein</keyword>
<dbReference type="Proteomes" id="UP000754495">
    <property type="component" value="Unassembled WGS sequence"/>
</dbReference>
<dbReference type="RefSeq" id="WP_167114073.1">
    <property type="nucleotide sequence ID" value="NZ_JAANOU010000001.1"/>
</dbReference>
<dbReference type="EMBL" id="JAANOU010000001">
    <property type="protein sequence ID" value="NIH80210.1"/>
    <property type="molecule type" value="Genomic_DNA"/>
</dbReference>
<dbReference type="InterPro" id="IPR036661">
    <property type="entry name" value="Luciferase-like_sf"/>
</dbReference>
<protein>
    <submittedName>
        <fullName evidence="6">Alkanesulfonate monooxygenase SsuD/methylene tetrahydromethanopterin reductase-like flavin-dependent oxidoreductase (Luciferase family)</fullName>
    </submittedName>
</protein>
<dbReference type="Gene3D" id="3.20.20.30">
    <property type="entry name" value="Luciferase-like domain"/>
    <property type="match status" value="1"/>
</dbReference>
<evidence type="ECO:0000256" key="3">
    <source>
        <dbReference type="ARBA" id="ARBA00023002"/>
    </source>
</evidence>
<proteinExistence type="predicted"/>
<gene>
    <name evidence="6" type="ORF">FHX46_002740</name>
</gene>
<keyword evidence="7" id="KW-1185">Reference proteome</keyword>
<dbReference type="PANTHER" id="PTHR30011">
    <property type="entry name" value="ALKANESULFONATE MONOOXYGENASE-RELATED"/>
    <property type="match status" value="1"/>
</dbReference>
<dbReference type="InterPro" id="IPR051260">
    <property type="entry name" value="Diverse_substr_monoxygenases"/>
</dbReference>
<organism evidence="6 7">
    <name type="scientific">Amycolatopsis viridis</name>
    <dbReference type="NCBI Taxonomy" id="185678"/>
    <lineage>
        <taxon>Bacteria</taxon>
        <taxon>Bacillati</taxon>
        <taxon>Actinomycetota</taxon>
        <taxon>Actinomycetes</taxon>
        <taxon>Pseudonocardiales</taxon>
        <taxon>Pseudonocardiaceae</taxon>
        <taxon>Amycolatopsis</taxon>
    </lineage>
</organism>
<dbReference type="PANTHER" id="PTHR30011:SF16">
    <property type="entry name" value="C2H2 FINGER DOMAIN TRANSCRIPTION FACTOR (EUROFUNG)-RELATED"/>
    <property type="match status" value="1"/>
</dbReference>
<reference evidence="6 7" key="1">
    <citation type="submission" date="2020-03" db="EMBL/GenBank/DDBJ databases">
        <title>Sequencing the genomes of 1000 actinobacteria strains.</title>
        <authorList>
            <person name="Klenk H.-P."/>
        </authorList>
    </citation>
    <scope>NUCLEOTIDE SEQUENCE [LARGE SCALE GENOMIC DNA]</scope>
    <source>
        <strain evidence="6 7">DSM 45668</strain>
    </source>
</reference>
<evidence type="ECO:0000256" key="4">
    <source>
        <dbReference type="ARBA" id="ARBA00023033"/>
    </source>
</evidence>
<accession>A0ABX0SXZ5</accession>
<dbReference type="SUPFAM" id="SSF51679">
    <property type="entry name" value="Bacterial luciferase-like"/>
    <property type="match status" value="1"/>
</dbReference>
<evidence type="ECO:0000313" key="7">
    <source>
        <dbReference type="Proteomes" id="UP000754495"/>
    </source>
</evidence>
<sequence>MPAPYLALGLTGPHLVELTSSAALLARWDALPAAFTVLGVERVDGSPPAARTLDSSAVGAALAGQTTRGRFLIVASPQRDHPYNLARRVASLGHLSRGRSGLLVGVRDAYAAPDRATAARARDAARAVRALEQSWPHESIIGDRETGILVRSNEIVHVDIGGEFPIAGPLTVPEPPTGASVIAWSGSADAPDAVDLVIGEGGAVAVAVLGERPPRGTAGVLLRAEAEHSVDDVLTAAERLLAGDFRPLAAGPLRAALGLAAPPPRANGRAAFPVPQPHPSL</sequence>
<keyword evidence="4" id="KW-0503">Monooxygenase</keyword>
<dbReference type="Pfam" id="PF00296">
    <property type="entry name" value="Bac_luciferase"/>
    <property type="match status" value="1"/>
</dbReference>
<comment type="caution">
    <text evidence="6">The sequence shown here is derived from an EMBL/GenBank/DDBJ whole genome shotgun (WGS) entry which is preliminary data.</text>
</comment>
<keyword evidence="3" id="KW-0560">Oxidoreductase</keyword>
<evidence type="ECO:0000259" key="5">
    <source>
        <dbReference type="Pfam" id="PF00296"/>
    </source>
</evidence>
<evidence type="ECO:0000256" key="2">
    <source>
        <dbReference type="ARBA" id="ARBA00022643"/>
    </source>
</evidence>
<name>A0ABX0SXZ5_9PSEU</name>